<evidence type="ECO:0000259" key="2">
    <source>
        <dbReference type="PROSITE" id="PS50234"/>
    </source>
</evidence>
<dbReference type="PANTHER" id="PTHR34677">
    <property type="match status" value="1"/>
</dbReference>
<organism evidence="3 4">
    <name type="scientific">Martelella lutilitoris</name>
    <dbReference type="NCBI Taxonomy" id="2583532"/>
    <lineage>
        <taxon>Bacteria</taxon>
        <taxon>Pseudomonadati</taxon>
        <taxon>Pseudomonadota</taxon>
        <taxon>Alphaproteobacteria</taxon>
        <taxon>Hyphomicrobiales</taxon>
        <taxon>Aurantimonadaceae</taxon>
        <taxon>Martelella</taxon>
    </lineage>
</organism>
<dbReference type="SUPFAM" id="SSF53300">
    <property type="entry name" value="vWA-like"/>
    <property type="match status" value="1"/>
</dbReference>
<dbReference type="InterPro" id="IPR048051">
    <property type="entry name" value="BapA-like_prefix-like"/>
</dbReference>
<accession>A0A5C4JSZ8</accession>
<dbReference type="Gene3D" id="3.40.50.410">
    <property type="entry name" value="von Willebrand factor, type A domain"/>
    <property type="match status" value="1"/>
</dbReference>
<proteinExistence type="predicted"/>
<dbReference type="Pfam" id="PF19078">
    <property type="entry name" value="Big_12"/>
    <property type="match status" value="9"/>
</dbReference>
<sequence>MDAIIVDKSDGSQHRQSVLNLQLDEASVVKLPIAPESVASFTQNGDDLVIVTVAGETIVIGDFFVDFDDERNELVLVDDDGIAWWGQYSGPWSDFAFAEIGANSVSPFPFGALGGLGAASAGGLAFSGGAGEEAAASVAEFPVLDVETVADNPASGLVTVSGHSSGDYVVISYPDENGETVVSEPIPVNDDGSWSHDIPRDGISEGDVDVVGTVTDENGNPVVDGDGNPISDTESATFDLTAPDVGVVITDNGQDGTLVLTFSPDTDRDSFNPADDLELDNADLGTDGTWSEDADGNQVWTATITPTGNGEVTATVTDGSYTDTAGNEGSEGTDTETFDVDGPSVVVDIVNDGQTGSVTFTFSEEVAGFEAADIAVENGTLSNLTQVDANTWTATVTPEATGDVTVAVGNGSYTDLAGNPGTQGSDSAAFDRTAPDVGVEITDNGQDGRLVLTFSPDTDRASFDPAADLALENADLGADGTWSEDAAGNQVWTATITPTGNGEVTATVTDGSYTDAAGNAGSEGSDAENFDVDGPSVVVDIVNDGQTGSVTFTFSEEVAGFDGSDVSVGNGTLSNLTQVDANTWTATVTPEATGDVTVSVGNGSYTDLAGNLGTQGSDSAAFDRTAPDVGVVITDNGQDGTLVLTFSPDTDRASFDPAADLALENADLGTDGAWSEDAAGNQVWTATITPTGNGEVTATVTDGSYTDTAGNAGSEGSDAEDFDVDGPSVVVDIVNDGQTGSVTFTFSEEVAGFEAADIAVENGTLSNLTQTGPNTWTATVTPEATGDVTVSVGNGSYTDLAGNPGTPGSDSEAFDRTAPDVGVEITDNGQDGTLVLTFSPDTDRASFDPAADLALENADLGADGTWSEDANGNQVWTATITPTGNGEVTATVTDGSYTDAAGNAGSEGSDAENFDVDGPSVVVDIVNDGQTGSVTFTFSEEVAGFDGSDVSVGNGTLSNLTQVDANTWTATVTPEATGDVTVAVGNGSYTDLAGNPGTQGSDSAAFDRTAPDVGVEITDNGQDGTLVLTFSPDTDRASFDPAADLVLDNADLGTDGAWSEDADGNQVWTATITPTGNGEVTATVTDGSYTDAAGNVGTEGSDAEDFDVDGPSVVVDIDIDDNGLGGDVTFTFSEDVDGFDASDISVNNGTLSNLQQVDDHTWTARVTPQKAGGDLTVTVADESYTDKVGNLGSGGADTEAFERNAPLAHEDDISLQLAGDDFMSDENFNIAFVLDFSGSVDYNEARTMLDAVKVAGQTFFEGTTGDVQIQLVAFSSDARSTVSFTNYADFAAQVDAWYNSRPYNAGTDYTAAVQKTMEAYTPLDGYDNRVFFMSDGEPTEQTQQRWENGKWVVDHSLESATQAAWNDFVADNKIDVQTVGIGQGVTVPRLQDVDEADGDNHVVQVANFDDLVDELLDVLKEVDVAGNVLNGADGVAGTADDDLLGIDGGRILSIDVDGETYTYDQGRIIDHNGNQVEDGAILNVETDQGGRLVFDFETGDWTYTAGPDTGMGEEDFRYVLTDDSGDTSEALLKIDVQEAGATASAARMAIETDSAEDSGEAAGQGVFHAETLGLASIDEAPAEDDDASGEHPAVDDEINVADLVYEDNGESLEAYLPEEKHANSNSASEAQSFSDQGTASIDLNELEDHAMMVG</sequence>
<feature type="region of interest" description="Disordered" evidence="1">
    <location>
        <begin position="889"/>
        <end position="913"/>
    </location>
</feature>
<evidence type="ECO:0000313" key="3">
    <source>
        <dbReference type="EMBL" id="TNB48437.1"/>
    </source>
</evidence>
<dbReference type="SMART" id="SM00327">
    <property type="entry name" value="VWA"/>
    <property type="match status" value="1"/>
</dbReference>
<dbReference type="Proteomes" id="UP000307874">
    <property type="component" value="Unassembled WGS sequence"/>
</dbReference>
<evidence type="ECO:0000313" key="4">
    <source>
        <dbReference type="Proteomes" id="UP000307874"/>
    </source>
</evidence>
<evidence type="ECO:0000256" key="1">
    <source>
        <dbReference type="SAM" id="MobiDB-lite"/>
    </source>
</evidence>
<feature type="domain" description="VWFA" evidence="2">
    <location>
        <begin position="1229"/>
        <end position="1419"/>
    </location>
</feature>
<dbReference type="Pfam" id="PF22783">
    <property type="entry name" value="BapA_N"/>
    <property type="match status" value="1"/>
</dbReference>
<feature type="compositionally biased region" description="Polar residues" evidence="1">
    <location>
        <begin position="1623"/>
        <end position="1637"/>
    </location>
</feature>
<dbReference type="PANTHER" id="PTHR34677:SF3">
    <property type="entry name" value="BACTERIAL IG-LIKE DOMAIN-CONTAINING PROTEIN"/>
    <property type="match status" value="1"/>
</dbReference>
<gene>
    <name evidence="3" type="ORF">FF124_08930</name>
</gene>
<comment type="caution">
    <text evidence="3">The sequence shown here is derived from an EMBL/GenBank/DDBJ whole genome shotgun (WGS) entry which is preliminary data.</text>
</comment>
<keyword evidence="4" id="KW-1185">Reference proteome</keyword>
<feature type="region of interest" description="Disordered" evidence="1">
    <location>
        <begin position="1617"/>
        <end position="1637"/>
    </location>
</feature>
<dbReference type="InterPro" id="IPR044048">
    <property type="entry name" value="Big_12"/>
</dbReference>
<dbReference type="InterPro" id="IPR002035">
    <property type="entry name" value="VWF_A"/>
</dbReference>
<feature type="compositionally biased region" description="Polar residues" evidence="1">
    <location>
        <begin position="701"/>
        <end position="711"/>
    </location>
</feature>
<dbReference type="NCBIfam" id="NF033677">
    <property type="entry name" value="biofilm_BapA_N"/>
    <property type="match status" value="1"/>
</dbReference>
<dbReference type="InterPro" id="IPR036465">
    <property type="entry name" value="vWFA_dom_sf"/>
</dbReference>
<dbReference type="PROSITE" id="PS50234">
    <property type="entry name" value="VWFA"/>
    <property type="match status" value="1"/>
</dbReference>
<dbReference type="CDD" id="cd00198">
    <property type="entry name" value="vWFA"/>
    <property type="match status" value="1"/>
</dbReference>
<dbReference type="Pfam" id="PF00092">
    <property type="entry name" value="VWA"/>
    <property type="match status" value="1"/>
</dbReference>
<feature type="region of interest" description="Disordered" evidence="1">
    <location>
        <begin position="701"/>
        <end position="721"/>
    </location>
</feature>
<dbReference type="OrthoDB" id="8335338at2"/>
<protein>
    <submittedName>
        <fullName evidence="3">BapA prefix-like domain-containing protein</fullName>
    </submittedName>
</protein>
<name>A0A5C4JSZ8_9HYPH</name>
<reference evidence="3 4" key="1">
    <citation type="submission" date="2019-06" db="EMBL/GenBank/DDBJ databases">
        <title>Martelella lutilitoris sp. nov., isolated from a tidal mudflat.</title>
        <authorList>
            <person name="Kim Y.-J."/>
        </authorList>
    </citation>
    <scope>NUCLEOTIDE SEQUENCE [LARGE SCALE GENOMIC DNA]</scope>
    <source>
        <strain evidence="3 4">GH2-6</strain>
    </source>
</reference>
<dbReference type="EMBL" id="VCLB01000004">
    <property type="protein sequence ID" value="TNB48437.1"/>
    <property type="molecule type" value="Genomic_DNA"/>
</dbReference>
<dbReference type="RefSeq" id="WP_138748136.1">
    <property type="nucleotide sequence ID" value="NZ_VCLB01000004.1"/>
</dbReference>